<feature type="compositionally biased region" description="Polar residues" evidence="1">
    <location>
        <begin position="203"/>
        <end position="215"/>
    </location>
</feature>
<feature type="region of interest" description="Disordered" evidence="1">
    <location>
        <begin position="183"/>
        <end position="229"/>
    </location>
</feature>
<evidence type="ECO:0000256" key="1">
    <source>
        <dbReference type="SAM" id="MobiDB-lite"/>
    </source>
</evidence>
<comment type="caution">
    <text evidence="2">The sequence shown here is derived from an EMBL/GenBank/DDBJ whole genome shotgun (WGS) entry which is preliminary data.</text>
</comment>
<evidence type="ECO:0000313" key="3">
    <source>
        <dbReference type="Proteomes" id="UP001054902"/>
    </source>
</evidence>
<sequence>MDGGIPQLMNITEPDMTNLYKKLKITANKHNPARSSVEQPCDVVETFRSQRKLVQTQFTKELSTKGNEVKEETFKKVLKLAEEEYGLCLGGMKNDVVDFLVCFSEAFGQSAKREALVEGMVKVGFIDSNENKWPDLNALLATCGRKVPNEMVELIKVTFDELQNEWQEKGFVSESTFNELEFPEDVYENEENKVNRDTDAESRQPSQNAQSSMANPATFENKKGDTGKG</sequence>
<feature type="compositionally biased region" description="Basic and acidic residues" evidence="1">
    <location>
        <begin position="220"/>
        <end position="229"/>
    </location>
</feature>
<name>A0AAD3CQZ3_9STRA</name>
<protein>
    <submittedName>
        <fullName evidence="2">Uncharacterized protein</fullName>
    </submittedName>
</protein>
<accession>A0AAD3CQZ3</accession>
<gene>
    <name evidence="2" type="ORF">CTEN210_07019</name>
</gene>
<dbReference type="AlphaFoldDB" id="A0AAD3CQZ3"/>
<reference evidence="2 3" key="1">
    <citation type="journal article" date="2021" name="Sci. Rep.">
        <title>The genome of the diatom Chaetoceros tenuissimus carries an ancient integrated fragment of an extant virus.</title>
        <authorList>
            <person name="Hongo Y."/>
            <person name="Kimura K."/>
            <person name="Takaki Y."/>
            <person name="Yoshida Y."/>
            <person name="Baba S."/>
            <person name="Kobayashi G."/>
            <person name="Nagasaki K."/>
            <person name="Hano T."/>
            <person name="Tomaru Y."/>
        </authorList>
    </citation>
    <scope>NUCLEOTIDE SEQUENCE [LARGE SCALE GENOMIC DNA]</scope>
    <source>
        <strain evidence="2 3">NIES-3715</strain>
    </source>
</reference>
<proteinExistence type="predicted"/>
<evidence type="ECO:0000313" key="2">
    <source>
        <dbReference type="EMBL" id="GFH50543.1"/>
    </source>
</evidence>
<feature type="compositionally biased region" description="Basic and acidic residues" evidence="1">
    <location>
        <begin position="190"/>
        <end position="202"/>
    </location>
</feature>
<dbReference type="EMBL" id="BLLK01000040">
    <property type="protein sequence ID" value="GFH50543.1"/>
    <property type="molecule type" value="Genomic_DNA"/>
</dbReference>
<keyword evidence="3" id="KW-1185">Reference proteome</keyword>
<organism evidence="2 3">
    <name type="scientific">Chaetoceros tenuissimus</name>
    <dbReference type="NCBI Taxonomy" id="426638"/>
    <lineage>
        <taxon>Eukaryota</taxon>
        <taxon>Sar</taxon>
        <taxon>Stramenopiles</taxon>
        <taxon>Ochrophyta</taxon>
        <taxon>Bacillariophyta</taxon>
        <taxon>Coscinodiscophyceae</taxon>
        <taxon>Chaetocerotophycidae</taxon>
        <taxon>Chaetocerotales</taxon>
        <taxon>Chaetocerotaceae</taxon>
        <taxon>Chaetoceros</taxon>
    </lineage>
</organism>
<dbReference type="Proteomes" id="UP001054902">
    <property type="component" value="Unassembled WGS sequence"/>
</dbReference>